<keyword evidence="3" id="KW-1185">Reference proteome</keyword>
<feature type="compositionally biased region" description="Basic and acidic residues" evidence="1">
    <location>
        <begin position="355"/>
        <end position="366"/>
    </location>
</feature>
<dbReference type="AlphaFoldDB" id="A0AAV7ESQ9"/>
<sequence>MPSTGPGPSTKAHEKKDRQKQKQLKRPSPRRNVGGISPCFRGGDIEEGRMSFNCTIYNGVSSVMCPLSCNLLTFAAFASIFGLSFLTVSTGLTHEHLVGTGAECRVFRILESLDYRLQRTYLHRFRQLSKKRMTEVSPGSVPWTRSAGGSLSPSVMSTKRSISATWHLDLQPRLWILEFRRWACRLRQRGNVNPNSDPTKRFRLPSSDVTKRFGNRTSATRSGRNRTKNVTADKQAVFLPPATKSAYFIIRVEGDPPFLYLPPHVLTRVGTHEHLYVRRPDSGCPPRAYKRFEATLKGEPPRRARHVPRSHRAHAWRSLESANVGVPAQRATFRTPFGFRRKEEKGQKKKKKRKVVEGREESDVRGVRSNPIRPRGTGHRRKWTDEESYRFVRIRRGRWVGRTDCVATLWGPAGGCVIVWCGGQIRLRLRK</sequence>
<evidence type="ECO:0000256" key="1">
    <source>
        <dbReference type="SAM" id="MobiDB-lite"/>
    </source>
</evidence>
<accession>A0AAV7ESQ9</accession>
<dbReference type="EMBL" id="JAINDJ010000003">
    <property type="protein sequence ID" value="KAG9451738.1"/>
    <property type="molecule type" value="Genomic_DNA"/>
</dbReference>
<proteinExistence type="predicted"/>
<name>A0AAV7ESQ9_ARIFI</name>
<feature type="region of interest" description="Disordered" evidence="1">
    <location>
        <begin position="1"/>
        <end position="38"/>
    </location>
</feature>
<feature type="compositionally biased region" description="Basic residues" evidence="1">
    <location>
        <begin position="18"/>
        <end position="29"/>
    </location>
</feature>
<gene>
    <name evidence="2" type="ORF">H6P81_004642</name>
</gene>
<evidence type="ECO:0000313" key="2">
    <source>
        <dbReference type="EMBL" id="KAG9451738.1"/>
    </source>
</evidence>
<protein>
    <submittedName>
        <fullName evidence="2">Uncharacterized protein</fullName>
    </submittedName>
</protein>
<evidence type="ECO:0000313" key="3">
    <source>
        <dbReference type="Proteomes" id="UP000825729"/>
    </source>
</evidence>
<feature type="region of interest" description="Disordered" evidence="1">
    <location>
        <begin position="340"/>
        <end position="380"/>
    </location>
</feature>
<dbReference type="Proteomes" id="UP000825729">
    <property type="component" value="Unassembled WGS sequence"/>
</dbReference>
<reference evidence="2 3" key="1">
    <citation type="submission" date="2021-07" db="EMBL/GenBank/DDBJ databases">
        <title>The Aristolochia fimbriata genome: insights into angiosperm evolution, floral development and chemical biosynthesis.</title>
        <authorList>
            <person name="Jiao Y."/>
        </authorList>
    </citation>
    <scope>NUCLEOTIDE SEQUENCE [LARGE SCALE GENOMIC DNA]</scope>
    <source>
        <strain evidence="2">IBCAS-2021</strain>
        <tissue evidence="2">Leaf</tissue>
    </source>
</reference>
<organism evidence="2 3">
    <name type="scientific">Aristolochia fimbriata</name>
    <name type="common">White veined hardy Dutchman's pipe vine</name>
    <dbReference type="NCBI Taxonomy" id="158543"/>
    <lineage>
        <taxon>Eukaryota</taxon>
        <taxon>Viridiplantae</taxon>
        <taxon>Streptophyta</taxon>
        <taxon>Embryophyta</taxon>
        <taxon>Tracheophyta</taxon>
        <taxon>Spermatophyta</taxon>
        <taxon>Magnoliopsida</taxon>
        <taxon>Magnoliidae</taxon>
        <taxon>Piperales</taxon>
        <taxon>Aristolochiaceae</taxon>
        <taxon>Aristolochia</taxon>
    </lineage>
</organism>
<comment type="caution">
    <text evidence="2">The sequence shown here is derived from an EMBL/GenBank/DDBJ whole genome shotgun (WGS) entry which is preliminary data.</text>
</comment>